<feature type="domain" description="CobN/magnesium chelatase" evidence="2">
    <location>
        <begin position="181"/>
        <end position="804"/>
    </location>
</feature>
<dbReference type="CDD" id="cd10150">
    <property type="entry name" value="CobN_like"/>
    <property type="match status" value="1"/>
</dbReference>
<feature type="compositionally biased region" description="Polar residues" evidence="1">
    <location>
        <begin position="50"/>
        <end position="66"/>
    </location>
</feature>
<protein>
    <submittedName>
        <fullName evidence="3">Cobaltochelatase subunit CobN</fullName>
    </submittedName>
</protein>
<dbReference type="PANTHER" id="PTHR44119:SF4">
    <property type="entry name" value="AEROBIC COBALTOCHELATASE SUBUNIT COBN"/>
    <property type="match status" value="1"/>
</dbReference>
<sequence length="1219" mass="128287">MHLLPSSEIRLDDGEDAVDLALPPGDVLVLSFSDSDLSALAAAVRCEVTPSPSWSGLSRPSTSLPGSSVIDVQDVDARDKPEHDGGGRGGLNLRLASLRRLKHPLSIDLLIEKTAARSGFVLVRCLGGLDYWRYGIEQLAQACRREDVALAVLPGDDRPDARLAEYGTVAPEFAEALLGYFLAGGGAENMRRLLSLIAAYGNGRATPHPPAGTFSRKGRREQWPPGYPSPLAGEGGPAQPGRMRGRADLSVERDEPPVILPALFALDANGTPSAWPEALAHLPAAHLLVPILVYRSAVSAGDTAMGEAIAEALRARGQAPLILALTSLKDPAVTAELTALIAQRKPAAIVTTTAFSARDGAGFVLDAADCPILQAVPVGSPREAWAASPRGLSGVDIAMQVALPEFDGRLGAIPVAFKAEEVDPATGLTIRRLVPDADGVAALADLATSWIALARKPVGERRLALVMSDYPARGGRAGFAVGLDTPASVTAIHELLVEAGYDVGRHCEQSEAIQEVSRTQSPWIASSAAPPRNDGERRPNGSLMQALTSGPSDFAVPLSTYRAWLTAIPEVARDALLAAHGDPATDPARDGTAFRFRALTTGKLTIALQPPRDSSPDRKARYHDPDAPPGHAYLAFYLGLRETAGIDVLIHLGTHGTTEWLPGKAVALSPACWPRLAIGALPVIYPYVVDDPGEAAPAKRRLSAVTLGHLPPQVMNAEAAGEVGLLRDLVEEFSQAQVLDPRRAELVAREIRERAEASGLAEACGVTPDLDMAGALTALDAHLCDITELPFRDGLHVFGQAAHDPASSQSERDNLLRALDGRFIPPGPAGSPHRGQADVLPTGRNLSTLDPRAIPTRSAAKLGALAARAVVERHLQDHGDYPRRIAMDLWASPTLRSGGEDIAHALALMGVEPLWDLASTRVTGFTVIPQPKLLSPRADVTVRISGAFRDTFPSQIALIDAAARAVAALDEPDEWNEPAAARRRGEAGARIFGAAPGRYGAAMADRALDGDWAGRSDLANAYLAASSHAYGGAEGTAEADAGFAQRIKGANAFVHVSDTAGRDILEATSAADVIGGFAAAAESLGAAPALYSLDSSKPETPKARTLAEDISRIVHGRLCHPRWIAGQLKHGWRGAAELAETVDTLFVYAASTDAVPPALFDAVFQAYCANPAVWNALEAANAPAAASIRARLGEAERHGFWTSRRNSVGAFLASKDAAE</sequence>
<evidence type="ECO:0000313" key="4">
    <source>
        <dbReference type="Proteomes" id="UP000255207"/>
    </source>
</evidence>
<organism evidence="3 4">
    <name type="scientific">Bosea caraganae</name>
    <dbReference type="NCBI Taxonomy" id="2763117"/>
    <lineage>
        <taxon>Bacteria</taxon>
        <taxon>Pseudomonadati</taxon>
        <taxon>Pseudomonadota</taxon>
        <taxon>Alphaproteobacteria</taxon>
        <taxon>Hyphomicrobiales</taxon>
        <taxon>Boseaceae</taxon>
        <taxon>Bosea</taxon>
    </lineage>
</organism>
<dbReference type="Pfam" id="PF02514">
    <property type="entry name" value="CobN-Mg_chel"/>
    <property type="match status" value="2"/>
</dbReference>
<dbReference type="RefSeq" id="WP_114829180.1">
    <property type="nucleotide sequence ID" value="NZ_QQTO01000022.1"/>
</dbReference>
<feature type="region of interest" description="Disordered" evidence="1">
    <location>
        <begin position="825"/>
        <end position="850"/>
    </location>
</feature>
<keyword evidence="4" id="KW-1185">Reference proteome</keyword>
<feature type="region of interest" description="Disordered" evidence="1">
    <location>
        <begin position="514"/>
        <end position="544"/>
    </location>
</feature>
<proteinExistence type="predicted"/>
<name>A0A370L7V3_9HYPH</name>
<dbReference type="NCBIfam" id="NF008973">
    <property type="entry name" value="PRK12321.1"/>
    <property type="match status" value="1"/>
</dbReference>
<dbReference type="Proteomes" id="UP000255207">
    <property type="component" value="Unassembled WGS sequence"/>
</dbReference>
<dbReference type="AlphaFoldDB" id="A0A370L7V3"/>
<accession>A0A370L7V3</accession>
<dbReference type="OrthoDB" id="9757976at2"/>
<dbReference type="InterPro" id="IPR003672">
    <property type="entry name" value="CobN/Mg_chltase"/>
</dbReference>
<feature type="region of interest" description="Disordered" evidence="1">
    <location>
        <begin position="207"/>
        <end position="244"/>
    </location>
</feature>
<feature type="region of interest" description="Disordered" evidence="1">
    <location>
        <begin position="607"/>
        <end position="626"/>
    </location>
</feature>
<gene>
    <name evidence="3" type="ORF">DWE98_10445</name>
</gene>
<dbReference type="PANTHER" id="PTHR44119">
    <property type="entry name" value="MAGNESIUM-CHELATASE SUBUNIT CHLH, CHLOROPLASTIC"/>
    <property type="match status" value="1"/>
</dbReference>
<evidence type="ECO:0000259" key="2">
    <source>
        <dbReference type="Pfam" id="PF02514"/>
    </source>
</evidence>
<comment type="caution">
    <text evidence="3">The sequence shown here is derived from an EMBL/GenBank/DDBJ whole genome shotgun (WGS) entry which is preliminary data.</text>
</comment>
<feature type="compositionally biased region" description="Basic and acidic residues" evidence="1">
    <location>
        <begin position="614"/>
        <end position="626"/>
    </location>
</feature>
<feature type="region of interest" description="Disordered" evidence="1">
    <location>
        <begin position="50"/>
        <end position="69"/>
    </location>
</feature>
<evidence type="ECO:0000313" key="3">
    <source>
        <dbReference type="EMBL" id="RDJ26238.1"/>
    </source>
</evidence>
<dbReference type="EMBL" id="QQTP01000004">
    <property type="protein sequence ID" value="RDJ26238.1"/>
    <property type="molecule type" value="Genomic_DNA"/>
</dbReference>
<evidence type="ECO:0000256" key="1">
    <source>
        <dbReference type="SAM" id="MobiDB-lite"/>
    </source>
</evidence>
<feature type="domain" description="CobN/magnesium chelatase" evidence="2">
    <location>
        <begin position="807"/>
        <end position="1206"/>
    </location>
</feature>
<reference evidence="4" key="1">
    <citation type="submission" date="2018-07" db="EMBL/GenBank/DDBJ databases">
        <authorList>
            <person name="Safronova V.I."/>
            <person name="Chirak E.R."/>
            <person name="Sazanova A.L."/>
        </authorList>
    </citation>
    <scope>NUCLEOTIDE SEQUENCE [LARGE SCALE GENOMIC DNA]</scope>
    <source>
        <strain evidence="4">RCAM04685</strain>
    </source>
</reference>